<sequence>MATLGAGSDIGGGVDAAVTAAWQDLRMTATSPSQRYCVVALLAPLEVGDRVARSAWPAHVTLASNFLAEASTAELVEILREVPLADEPLTFRVGDVAMFGSQHDIAVRLVESPRANHLHALLTDRLEHLAGFAADEPAYWRGGFRPHLTLGPAVRAVDGEIMRSTRVGIARIQGAEAELVGAVSLG</sequence>
<dbReference type="AlphaFoldDB" id="A0A147FBH4"/>
<dbReference type="PATRIC" id="fig|2033.7.peg.840"/>
<dbReference type="SUPFAM" id="SSF55144">
    <property type="entry name" value="LigT-like"/>
    <property type="match status" value="1"/>
</dbReference>
<evidence type="ECO:0000313" key="1">
    <source>
        <dbReference type="EMBL" id="KTS13848.1"/>
    </source>
</evidence>
<name>A0A147FBH4_MICTE</name>
<reference evidence="1 2" key="1">
    <citation type="journal article" date="2016" name="Front. Microbiol.">
        <title>Genomic Resource of Rice Seed Associated Bacteria.</title>
        <authorList>
            <person name="Midha S."/>
            <person name="Bansal K."/>
            <person name="Sharma S."/>
            <person name="Kumar N."/>
            <person name="Patil P.P."/>
            <person name="Chaudhry V."/>
            <person name="Patil P.B."/>
        </authorList>
    </citation>
    <scope>NUCLEOTIDE SEQUENCE [LARGE SCALE GENOMIC DNA]</scope>
    <source>
        <strain evidence="1 2">RSA3</strain>
    </source>
</reference>
<evidence type="ECO:0000313" key="2">
    <source>
        <dbReference type="Proteomes" id="UP000072189"/>
    </source>
</evidence>
<evidence type="ECO:0008006" key="3">
    <source>
        <dbReference type="Google" id="ProtNLM"/>
    </source>
</evidence>
<dbReference type="EMBL" id="LDRV01000015">
    <property type="protein sequence ID" value="KTS13848.1"/>
    <property type="molecule type" value="Genomic_DNA"/>
</dbReference>
<protein>
    <recommendedName>
        <fullName evidence="3">2'-5' RNA ligase superfamily protein</fullName>
    </recommendedName>
</protein>
<dbReference type="Proteomes" id="UP000072189">
    <property type="component" value="Unassembled WGS sequence"/>
</dbReference>
<dbReference type="InterPro" id="IPR009097">
    <property type="entry name" value="Cyclic_Pdiesterase"/>
</dbReference>
<accession>A0A147FBH4</accession>
<dbReference type="Pfam" id="PF13563">
    <property type="entry name" value="2_5_RNA_ligase2"/>
    <property type="match status" value="1"/>
</dbReference>
<gene>
    <name evidence="1" type="ORF">RSA3_02790</name>
</gene>
<dbReference type="Gene3D" id="3.90.1140.10">
    <property type="entry name" value="Cyclic phosphodiesterase"/>
    <property type="match status" value="1"/>
</dbReference>
<comment type="caution">
    <text evidence="1">The sequence shown here is derived from an EMBL/GenBank/DDBJ whole genome shotgun (WGS) entry which is preliminary data.</text>
</comment>
<proteinExistence type="predicted"/>
<organism evidence="1 2">
    <name type="scientific">Microbacterium testaceum</name>
    <name type="common">Aureobacterium testaceum</name>
    <name type="synonym">Brevibacterium testaceum</name>
    <dbReference type="NCBI Taxonomy" id="2033"/>
    <lineage>
        <taxon>Bacteria</taxon>
        <taxon>Bacillati</taxon>
        <taxon>Actinomycetota</taxon>
        <taxon>Actinomycetes</taxon>
        <taxon>Micrococcales</taxon>
        <taxon>Microbacteriaceae</taxon>
        <taxon>Microbacterium</taxon>
    </lineage>
</organism>